<gene>
    <name evidence="1" type="ORF">P24_02661</name>
</gene>
<name>K2J5S1_9PROT</name>
<dbReference type="STRING" id="1207063.P24_02661"/>
<comment type="caution">
    <text evidence="1">The sequence shown here is derived from an EMBL/GenBank/DDBJ whole genome shotgun (WGS) entry which is preliminary data.</text>
</comment>
<dbReference type="eggNOG" id="COG3325">
    <property type="taxonomic scope" value="Bacteria"/>
</dbReference>
<proteinExistence type="predicted"/>
<accession>K2J5S1</accession>
<dbReference type="RefSeq" id="WP_008943149.1">
    <property type="nucleotide sequence ID" value="NZ_AMRL01000002.1"/>
</dbReference>
<organism evidence="1 2">
    <name type="scientific">Oceanibaculum indicum P24</name>
    <dbReference type="NCBI Taxonomy" id="1207063"/>
    <lineage>
        <taxon>Bacteria</taxon>
        <taxon>Pseudomonadati</taxon>
        <taxon>Pseudomonadota</taxon>
        <taxon>Alphaproteobacteria</taxon>
        <taxon>Rhodospirillales</taxon>
        <taxon>Oceanibaculaceae</taxon>
        <taxon>Oceanibaculum</taxon>
    </lineage>
</organism>
<protein>
    <submittedName>
        <fullName evidence="1">Uncharacterized protein</fullName>
    </submittedName>
</protein>
<keyword evidence="2" id="KW-1185">Reference proteome</keyword>
<dbReference type="EMBL" id="AMRL01000002">
    <property type="protein sequence ID" value="EKE78426.1"/>
    <property type="molecule type" value="Genomic_DNA"/>
</dbReference>
<dbReference type="AlphaFoldDB" id="K2J5S1"/>
<reference evidence="1 2" key="1">
    <citation type="journal article" date="2012" name="J. Bacteriol.">
        <title>Genome Sequence of Oceanibaculum indicum Type Strain P24.</title>
        <authorList>
            <person name="Lai Q."/>
            <person name="Shao Z."/>
        </authorList>
    </citation>
    <scope>NUCLEOTIDE SEQUENCE [LARGE SCALE GENOMIC DNA]</scope>
    <source>
        <strain evidence="1 2">P24</strain>
    </source>
</reference>
<dbReference type="Proteomes" id="UP000006746">
    <property type="component" value="Unassembled WGS sequence"/>
</dbReference>
<evidence type="ECO:0000313" key="2">
    <source>
        <dbReference type="Proteomes" id="UP000006746"/>
    </source>
</evidence>
<evidence type="ECO:0000313" key="1">
    <source>
        <dbReference type="EMBL" id="EKE78426.1"/>
    </source>
</evidence>
<sequence>MSQRRIMAYLVELDLLGPADQEVTLYFSDIPVRPFPSTDPDRPNQRYDNRLLEAPSMSLDIFADASRLAGNLGVGRLTLSNADGALNQYRGWAFRTVRVWWGEPAQRSFAAFRPFLAGRAETPTWAISASQPSRLVVPVYDARLDLERDIQETTFAGTNVGPDGYEGGPDDLRNRVKPLALGDLVTANIPLVWVNGPAQVGQVHDGEIEELSGLYDRGADANLIEDGDESGVDFDDAEPDAGHLVTDLGRGLVKVNQDFGGDVTVGVKGAVDLVPAAGYLDTVPPQIRALILRRNPEASIGTSFTALTATETAKAGLYIPDRMAVRQAVQLFAAGLPGWVLPDPLGTWQIGKLRLPSGTADRIIRPVDVISITPGDRQVSIPCWKVTVRGERYYRTHTRQSLAESLWDTEDEARLREEWREAVAEDTALRDRWWPNVREVVVDTALRDPADMQLVADLLFDVMSVRPDETPWEEYLVTLEMDEEWLDLVATPGLGKAHVQLIYPPDGIDRLMIVMGAAPGRPAGHQITLRVWG</sequence>